<evidence type="ECO:0000256" key="2">
    <source>
        <dbReference type="ARBA" id="ARBA00022676"/>
    </source>
</evidence>
<dbReference type="PANTHER" id="PTHR48043:SF145">
    <property type="entry name" value="FI06409P-RELATED"/>
    <property type="match status" value="1"/>
</dbReference>
<dbReference type="OrthoDB" id="6369566at2759"/>
<dbReference type="GO" id="GO:0015020">
    <property type="term" value="F:glucuronosyltransferase activity"/>
    <property type="evidence" value="ECO:0007669"/>
    <property type="project" value="UniProtKB-EC"/>
</dbReference>
<dbReference type="InterPro" id="IPR002213">
    <property type="entry name" value="UDP_glucos_trans"/>
</dbReference>
<evidence type="ECO:0000313" key="7">
    <source>
        <dbReference type="Proteomes" id="UP000663879"/>
    </source>
</evidence>
<dbReference type="PROSITE" id="PS00375">
    <property type="entry name" value="UDPGT"/>
    <property type="match status" value="1"/>
</dbReference>
<evidence type="ECO:0000256" key="3">
    <source>
        <dbReference type="ARBA" id="ARBA00022679"/>
    </source>
</evidence>
<evidence type="ECO:0000313" key="6">
    <source>
        <dbReference type="EMBL" id="CAF1048241.1"/>
    </source>
</evidence>
<dbReference type="Pfam" id="PF00201">
    <property type="entry name" value="UDPGT"/>
    <property type="match status" value="1"/>
</dbReference>
<dbReference type="EMBL" id="CAJNOC010005296">
    <property type="protein sequence ID" value="CAF1048241.1"/>
    <property type="molecule type" value="Genomic_DNA"/>
</dbReference>
<comment type="subcellular location">
    <subcellularLocation>
        <location evidence="5">Membrane</location>
        <topology evidence="5">Single-pass membrane protein</topology>
    </subcellularLocation>
</comment>
<gene>
    <name evidence="6" type="ORF">OXX778_LOCUS18695</name>
</gene>
<dbReference type="GO" id="GO:0016020">
    <property type="term" value="C:membrane"/>
    <property type="evidence" value="ECO:0007669"/>
    <property type="project" value="UniProtKB-SubCell"/>
</dbReference>
<keyword evidence="7" id="KW-1185">Reference proteome</keyword>
<evidence type="ECO:0000256" key="1">
    <source>
        <dbReference type="ARBA" id="ARBA00009995"/>
    </source>
</evidence>
<proteinExistence type="inferred from homology"/>
<dbReference type="InterPro" id="IPR035595">
    <property type="entry name" value="UDP_glycos_trans_CS"/>
</dbReference>
<dbReference type="SUPFAM" id="SSF53756">
    <property type="entry name" value="UDP-Glycosyltransferase/glycogen phosphorylase"/>
    <property type="match status" value="1"/>
</dbReference>
<organism evidence="6 7">
    <name type="scientific">Brachionus calyciflorus</name>
    <dbReference type="NCBI Taxonomy" id="104777"/>
    <lineage>
        <taxon>Eukaryota</taxon>
        <taxon>Metazoa</taxon>
        <taxon>Spiralia</taxon>
        <taxon>Gnathifera</taxon>
        <taxon>Rotifera</taxon>
        <taxon>Eurotatoria</taxon>
        <taxon>Monogononta</taxon>
        <taxon>Pseudotrocha</taxon>
        <taxon>Ploima</taxon>
        <taxon>Brachionidae</taxon>
        <taxon>Brachionus</taxon>
    </lineage>
</organism>
<dbReference type="Proteomes" id="UP000663879">
    <property type="component" value="Unassembled WGS sequence"/>
</dbReference>
<dbReference type="EC" id="2.4.1.17" evidence="5"/>
<dbReference type="PANTHER" id="PTHR48043">
    <property type="entry name" value="EG:EG0003.4 PROTEIN-RELATED"/>
    <property type="match status" value="1"/>
</dbReference>
<name>A0A814K9W5_9BILA</name>
<comment type="caution">
    <text evidence="6">The sequence shown here is derived from an EMBL/GenBank/DDBJ whole genome shotgun (WGS) entry which is preliminary data.</text>
</comment>
<comment type="catalytic activity">
    <reaction evidence="5">
        <text>glucuronate acceptor + UDP-alpha-D-glucuronate = acceptor beta-D-glucuronoside + UDP + H(+)</text>
        <dbReference type="Rhea" id="RHEA:21032"/>
        <dbReference type="ChEBI" id="CHEBI:15378"/>
        <dbReference type="ChEBI" id="CHEBI:58052"/>
        <dbReference type="ChEBI" id="CHEBI:58223"/>
        <dbReference type="ChEBI" id="CHEBI:132367"/>
        <dbReference type="ChEBI" id="CHEBI:132368"/>
        <dbReference type="EC" id="2.4.1.17"/>
    </reaction>
</comment>
<keyword evidence="2 4" id="KW-0328">Glycosyltransferase</keyword>
<dbReference type="AlphaFoldDB" id="A0A814K9W5"/>
<dbReference type="CDD" id="cd03784">
    <property type="entry name" value="GT1_Gtf-like"/>
    <property type="match status" value="1"/>
</dbReference>
<evidence type="ECO:0000256" key="5">
    <source>
        <dbReference type="RuleBase" id="RU362059"/>
    </source>
</evidence>
<dbReference type="InterPro" id="IPR050271">
    <property type="entry name" value="UDP-glycosyltransferase"/>
</dbReference>
<keyword evidence="3 4" id="KW-0808">Transferase</keyword>
<sequence>MEKKKNIFICVLPDTGHINPLLGIAKKLINLNYEVTFYGRITQKDLIEKSGSIFKKYKSFRDEMSRIPSVLNEPKLNMLSFFEYLIDVTYLELPSLIDDILNEKPELIIYDHFSLPVRLTLKVMESQYSRWLIQWKPKILVKVFTCFASLRNVYPLEKNETLVEDGLIALYYKFRLFIKQTIFSLRFKINIYNTKDFIYYKNENLNIVTIFPELQPMFDKFDSSFKFVGNCVSDETRKIQLENLELIKILNLFEPLNPKLKSNHLKLIYCSLGTLFNRNLFIFDSVIEAVKSLNEGFNNIKLVLGVGKDSHEEYKRRIREENYDLTENIVLVEFAPQIDLLKRADLFITHCGMNSASEAIHYGVPIIGVPITVDQPLVCDRLVNQLKLGVRLKPLDINSILFKQAILEVFNNQDYLKNCMEYSKISRKYDGCINATNLMINYLN</sequence>
<accession>A0A814K9W5</accession>
<comment type="similarity">
    <text evidence="1 4">Belongs to the UDP-glycosyltransferase family.</text>
</comment>
<reference evidence="6" key="1">
    <citation type="submission" date="2021-02" db="EMBL/GenBank/DDBJ databases">
        <authorList>
            <person name="Nowell W R."/>
        </authorList>
    </citation>
    <scope>NUCLEOTIDE SEQUENCE</scope>
    <source>
        <strain evidence="6">Ploen Becks lab</strain>
    </source>
</reference>
<protein>
    <recommendedName>
        <fullName evidence="5">UDP-glucuronosyltransferase</fullName>
        <ecNumber evidence="5">2.4.1.17</ecNumber>
    </recommendedName>
</protein>
<evidence type="ECO:0000256" key="4">
    <source>
        <dbReference type="RuleBase" id="RU003718"/>
    </source>
</evidence>
<dbReference type="Gene3D" id="3.40.50.2000">
    <property type="entry name" value="Glycogen Phosphorylase B"/>
    <property type="match status" value="2"/>
</dbReference>